<organism evidence="5 6">
    <name type="scientific">Youxingia wuxianensis</name>
    <dbReference type="NCBI Taxonomy" id="2763678"/>
    <lineage>
        <taxon>Bacteria</taxon>
        <taxon>Bacillati</taxon>
        <taxon>Bacillota</taxon>
        <taxon>Clostridia</taxon>
        <taxon>Eubacteriales</taxon>
        <taxon>Oscillospiraceae</taxon>
        <taxon>Youxingia</taxon>
    </lineage>
</organism>
<evidence type="ECO:0000313" key="6">
    <source>
        <dbReference type="Proteomes" id="UP000623678"/>
    </source>
</evidence>
<dbReference type="NCBIfam" id="NF010624">
    <property type="entry name" value="PRK14017.1"/>
    <property type="match status" value="1"/>
</dbReference>
<feature type="domain" description="Mandelate racemase/muconate lactonizing enzyme C-terminal" evidence="4">
    <location>
        <begin position="125"/>
        <end position="230"/>
    </location>
</feature>
<dbReference type="InterPro" id="IPR029065">
    <property type="entry name" value="Enolase_C-like"/>
</dbReference>
<dbReference type="InterPro" id="IPR029017">
    <property type="entry name" value="Enolase-like_N"/>
</dbReference>
<proteinExistence type="predicted"/>
<dbReference type="Pfam" id="PF02746">
    <property type="entry name" value="MR_MLE_N"/>
    <property type="match status" value="1"/>
</dbReference>
<evidence type="ECO:0000256" key="2">
    <source>
        <dbReference type="ARBA" id="ARBA00022842"/>
    </source>
</evidence>
<dbReference type="SFLD" id="SFLDF00003">
    <property type="entry name" value="D-galactonate_dehydratase"/>
    <property type="match status" value="1"/>
</dbReference>
<dbReference type="Proteomes" id="UP000623678">
    <property type="component" value="Unassembled WGS sequence"/>
</dbReference>
<dbReference type="InterPro" id="IPR013341">
    <property type="entry name" value="Mandelate_racemase_N_dom"/>
</dbReference>
<dbReference type="InterPro" id="IPR023592">
    <property type="entry name" value="Galactonate_deHydtase"/>
</dbReference>
<keyword evidence="6" id="KW-1185">Reference proteome</keyword>
<dbReference type="InterPro" id="IPR018110">
    <property type="entry name" value="Mandel_Rmase/mucon_lact_enz_CS"/>
</dbReference>
<accession>A0A926ENP1</accession>
<dbReference type="GO" id="GO:0034194">
    <property type="term" value="P:D-galactonate catabolic process"/>
    <property type="evidence" value="ECO:0007669"/>
    <property type="project" value="InterPro"/>
</dbReference>
<keyword evidence="1" id="KW-0479">Metal-binding</keyword>
<dbReference type="SFLD" id="SFLDG00179">
    <property type="entry name" value="mandelate_racemase"/>
    <property type="match status" value="1"/>
</dbReference>
<sequence length="382" mass="42904">MQITAIKLYTVLPRWQFLKIETDSGLCGWGEPVIEGRAATVRAAVQEAENYLIGKDPMNIEDHWQVLYRGGFYRGGPEMMSAIAGIDQALWDIKGKYFNTPIYNLLGGRCRDKLKVYCWIGGDRPSDVLSAAREKLSQGYSAVKMNATEEMHYIDSFKKVDAVLQRVQAIRDGLGFDMDIAIDFHGRVHKSMAKVLAKELDQYRPMFIEEPVLTQNIEALKEIVRYTSVPIATGERAFSRWDFKNILSAGYVDVIQPDLSHAGGISECKKIVAMAEAYDVAVAPHCPLGPIALSACVQLDMCTPNVFIQEQSLGIHYNQGGDLLDYLKDKSPFEYKDGFIAVPTLPGLGIDIDEEKIIEMDKIGHNWKNPLWRNFDGTVAEW</sequence>
<protein>
    <submittedName>
        <fullName evidence="5">Galactonate dehydratase</fullName>
        <ecNumber evidence="5">4.2.1.6</ecNumber>
    </submittedName>
</protein>
<dbReference type="RefSeq" id="WP_262395062.1">
    <property type="nucleotide sequence ID" value="NZ_JACRTD010000004.1"/>
</dbReference>
<comment type="caution">
    <text evidence="5">The sequence shown here is derived from an EMBL/GenBank/DDBJ whole genome shotgun (WGS) entry which is preliminary data.</text>
</comment>
<dbReference type="Pfam" id="PF13378">
    <property type="entry name" value="MR_MLE_C"/>
    <property type="match status" value="1"/>
</dbReference>
<evidence type="ECO:0000259" key="4">
    <source>
        <dbReference type="SMART" id="SM00922"/>
    </source>
</evidence>
<evidence type="ECO:0000256" key="1">
    <source>
        <dbReference type="ARBA" id="ARBA00022723"/>
    </source>
</evidence>
<dbReference type="PANTHER" id="PTHR48080">
    <property type="entry name" value="D-GALACTONATE DEHYDRATASE-RELATED"/>
    <property type="match status" value="1"/>
</dbReference>
<keyword evidence="3 5" id="KW-0456">Lyase</keyword>
<keyword evidence="2" id="KW-0460">Magnesium</keyword>
<reference evidence="5" key="1">
    <citation type="submission" date="2020-08" db="EMBL/GenBank/DDBJ databases">
        <title>Genome public.</title>
        <authorList>
            <person name="Liu C."/>
            <person name="Sun Q."/>
        </authorList>
    </citation>
    <scope>NUCLEOTIDE SEQUENCE</scope>
    <source>
        <strain evidence="5">NSJ-64</strain>
    </source>
</reference>
<dbReference type="SFLD" id="SFLDS00001">
    <property type="entry name" value="Enolase"/>
    <property type="match status" value="1"/>
</dbReference>
<dbReference type="GO" id="GO:0008869">
    <property type="term" value="F:galactonate dehydratase activity"/>
    <property type="evidence" value="ECO:0007669"/>
    <property type="project" value="UniProtKB-EC"/>
</dbReference>
<dbReference type="Gene3D" id="3.30.390.10">
    <property type="entry name" value="Enolase-like, N-terminal domain"/>
    <property type="match status" value="1"/>
</dbReference>
<gene>
    <name evidence="5" type="primary">dgoD</name>
    <name evidence="5" type="ORF">H8705_06745</name>
</gene>
<evidence type="ECO:0000313" key="5">
    <source>
        <dbReference type="EMBL" id="MBC8585278.1"/>
    </source>
</evidence>
<dbReference type="SUPFAM" id="SSF54826">
    <property type="entry name" value="Enolase N-terminal domain-like"/>
    <property type="match status" value="1"/>
</dbReference>
<dbReference type="InterPro" id="IPR034593">
    <property type="entry name" value="DgoD-like"/>
</dbReference>
<dbReference type="EMBL" id="JACRTD010000004">
    <property type="protein sequence ID" value="MBC8585278.1"/>
    <property type="molecule type" value="Genomic_DNA"/>
</dbReference>
<dbReference type="GO" id="GO:0009063">
    <property type="term" value="P:amino acid catabolic process"/>
    <property type="evidence" value="ECO:0007669"/>
    <property type="project" value="InterPro"/>
</dbReference>
<name>A0A926ENP1_9FIRM</name>
<evidence type="ECO:0000256" key="3">
    <source>
        <dbReference type="ARBA" id="ARBA00023239"/>
    </source>
</evidence>
<dbReference type="GO" id="GO:0046872">
    <property type="term" value="F:metal ion binding"/>
    <property type="evidence" value="ECO:0007669"/>
    <property type="project" value="UniProtKB-KW"/>
</dbReference>
<dbReference type="Gene3D" id="3.20.20.120">
    <property type="entry name" value="Enolase-like C-terminal domain"/>
    <property type="match status" value="1"/>
</dbReference>
<dbReference type="PANTHER" id="PTHR48080:SF2">
    <property type="entry name" value="D-GALACTONATE DEHYDRATASE"/>
    <property type="match status" value="1"/>
</dbReference>
<dbReference type="SMART" id="SM00922">
    <property type="entry name" value="MR_MLE"/>
    <property type="match status" value="1"/>
</dbReference>
<dbReference type="PROSITE" id="PS00909">
    <property type="entry name" value="MR_MLE_2"/>
    <property type="match status" value="1"/>
</dbReference>
<dbReference type="AlphaFoldDB" id="A0A926ENP1"/>
<dbReference type="InterPro" id="IPR013342">
    <property type="entry name" value="Mandelate_racemase_C"/>
</dbReference>
<dbReference type="CDD" id="cd03325">
    <property type="entry name" value="D-galactonate_dehydratase"/>
    <property type="match status" value="1"/>
</dbReference>
<dbReference type="EC" id="4.2.1.6" evidence="5"/>
<dbReference type="SUPFAM" id="SSF51604">
    <property type="entry name" value="Enolase C-terminal domain-like"/>
    <property type="match status" value="1"/>
</dbReference>
<dbReference type="PROSITE" id="PS00908">
    <property type="entry name" value="MR_MLE_1"/>
    <property type="match status" value="1"/>
</dbReference>
<dbReference type="InterPro" id="IPR036849">
    <property type="entry name" value="Enolase-like_C_sf"/>
</dbReference>